<protein>
    <submittedName>
        <fullName evidence="1">Uncharacterized protein</fullName>
    </submittedName>
</protein>
<dbReference type="AlphaFoldDB" id="A0A1D2QLM7"/>
<evidence type="ECO:0000313" key="2">
    <source>
        <dbReference type="Proteomes" id="UP000242502"/>
    </source>
</evidence>
<dbReference type="Pfam" id="PF20288">
    <property type="entry name" value="MC2"/>
    <property type="match status" value="1"/>
</dbReference>
<sequence>MDEINIFKGFNTPIEIGTRVTLILTAIENKASLDDLVMLDYALLYSQEFGGPENLHPALPNHIAEITHRREFMPKAIQFFLERGLIELLMQDSGYFYQSNDSTLDFVSCLQSSYYKKAWKRLSWISENRIKITNTNVIGLVKS</sequence>
<dbReference type="Proteomes" id="UP000242502">
    <property type="component" value="Unassembled WGS sequence"/>
</dbReference>
<accession>A0A1D2QLM7</accession>
<comment type="caution">
    <text evidence="1">The sequence shown here is derived from an EMBL/GenBank/DDBJ whole genome shotgun (WGS) entry which is preliminary data.</text>
</comment>
<dbReference type="STRING" id="62101.AB835_13925"/>
<name>A0A1D2QLM7_9GAMM</name>
<dbReference type="EMBL" id="MDLC01000075">
    <property type="protein sequence ID" value="ODS22478.1"/>
    <property type="molecule type" value="Genomic_DNA"/>
</dbReference>
<organism evidence="1 2">
    <name type="scientific">Candidatus Endobugula sertula</name>
    <name type="common">Bugula neritina bacterial symbiont</name>
    <dbReference type="NCBI Taxonomy" id="62101"/>
    <lineage>
        <taxon>Bacteria</taxon>
        <taxon>Pseudomonadati</taxon>
        <taxon>Pseudomonadota</taxon>
        <taxon>Gammaproteobacteria</taxon>
        <taxon>Cellvibrionales</taxon>
        <taxon>Cellvibrionaceae</taxon>
        <taxon>Candidatus Endobugula</taxon>
    </lineage>
</organism>
<reference evidence="1 2" key="1">
    <citation type="journal article" date="2016" name="Appl. Environ. Microbiol.">
        <title>Lack of Overt Genome Reduction in the Bryostatin-Producing Bryozoan Symbiont "Candidatus Endobugula sertula".</title>
        <authorList>
            <person name="Miller I.J."/>
            <person name="Vanee N."/>
            <person name="Fong S.S."/>
            <person name="Lim-Fong G.E."/>
            <person name="Kwan J.C."/>
        </authorList>
    </citation>
    <scope>NUCLEOTIDE SEQUENCE [LARGE SCALE GENOMIC DNA]</scope>
    <source>
        <strain evidence="1">AB1-4</strain>
    </source>
</reference>
<gene>
    <name evidence="1" type="ORF">AB835_13925</name>
</gene>
<proteinExistence type="predicted"/>
<evidence type="ECO:0000313" key="1">
    <source>
        <dbReference type="EMBL" id="ODS22478.1"/>
    </source>
</evidence>
<dbReference type="InterPro" id="IPR046904">
    <property type="entry name" value="ABC-3C_MC2"/>
</dbReference>